<feature type="compositionally biased region" description="Basic residues" evidence="1">
    <location>
        <begin position="157"/>
        <end position="166"/>
    </location>
</feature>
<evidence type="ECO:0008006" key="5">
    <source>
        <dbReference type="Google" id="ProtNLM"/>
    </source>
</evidence>
<keyword evidence="2" id="KW-0472">Membrane</keyword>
<name>A0AAE4FRA5_9CYAN</name>
<keyword evidence="2" id="KW-1133">Transmembrane helix</keyword>
<comment type="caution">
    <text evidence="3">The sequence shown here is derived from an EMBL/GenBank/DDBJ whole genome shotgun (WGS) entry which is preliminary data.</text>
</comment>
<proteinExistence type="predicted"/>
<evidence type="ECO:0000313" key="3">
    <source>
        <dbReference type="EMBL" id="MDS3859570.1"/>
    </source>
</evidence>
<dbReference type="AlphaFoldDB" id="A0AAE4FRA5"/>
<keyword evidence="4" id="KW-1185">Reference proteome</keyword>
<accession>A0AAE4FRA5</accession>
<evidence type="ECO:0000256" key="2">
    <source>
        <dbReference type="SAM" id="Phobius"/>
    </source>
</evidence>
<keyword evidence="2" id="KW-0812">Transmembrane</keyword>
<evidence type="ECO:0000256" key="1">
    <source>
        <dbReference type="SAM" id="MobiDB-lite"/>
    </source>
</evidence>
<organism evidence="3 4">
    <name type="scientific">Pseudocalidococcus azoricus BACA0444</name>
    <dbReference type="NCBI Taxonomy" id="2918990"/>
    <lineage>
        <taxon>Bacteria</taxon>
        <taxon>Bacillati</taxon>
        <taxon>Cyanobacteriota</taxon>
        <taxon>Cyanophyceae</taxon>
        <taxon>Acaryochloridales</taxon>
        <taxon>Thermosynechococcaceae</taxon>
        <taxon>Pseudocalidococcus</taxon>
        <taxon>Pseudocalidococcus azoricus</taxon>
    </lineage>
</organism>
<dbReference type="EMBL" id="JAVMIP010000001">
    <property type="protein sequence ID" value="MDS3859570.1"/>
    <property type="molecule type" value="Genomic_DNA"/>
</dbReference>
<feature type="compositionally biased region" description="Pro residues" evidence="1">
    <location>
        <begin position="147"/>
        <end position="156"/>
    </location>
</feature>
<sequence length="207" mass="23556">MRRILLLVVLVGLALLIWQNWQVSFPIVFLFWRTPAYPFGLLILAGLGLGLLVGMVITFLWSIGQNRVVKAAEPPRRPRPQPPPAPEPDPELEDWFTEPTASPRRASWSEARNVTPPEDQLPRPQESYPSPEAPEVKTPEVEVPESEPVPPEPSPRPARKPRRPRPNVRQDVVDAEFRVLTPPYHPSGSDDGVRDHDDWGDWLEEER</sequence>
<reference evidence="4" key="1">
    <citation type="submission" date="2023-07" db="EMBL/GenBank/DDBJ databases">
        <authorList>
            <person name="Luz R."/>
            <person name="Cordeiro R."/>
            <person name="Fonseca A."/>
            <person name="Goncalves V."/>
        </authorList>
    </citation>
    <scope>NUCLEOTIDE SEQUENCE [LARGE SCALE GENOMIC DNA]</scope>
    <source>
        <strain evidence="4">BACA0444</strain>
    </source>
</reference>
<protein>
    <recommendedName>
        <fullName evidence="5">Lipopolysaccharide assembly protein A domain-containing protein</fullName>
    </recommendedName>
</protein>
<evidence type="ECO:0000313" key="4">
    <source>
        <dbReference type="Proteomes" id="UP001268256"/>
    </source>
</evidence>
<feature type="region of interest" description="Disordered" evidence="1">
    <location>
        <begin position="71"/>
        <end position="207"/>
    </location>
</feature>
<feature type="transmembrane region" description="Helical" evidence="2">
    <location>
        <begin position="36"/>
        <end position="61"/>
    </location>
</feature>
<dbReference type="Proteomes" id="UP001268256">
    <property type="component" value="Unassembled WGS sequence"/>
</dbReference>
<gene>
    <name evidence="3" type="ORF">RIF25_01990</name>
</gene>